<organism evidence="1 2">
    <name type="scientific">Pseudoalteromonas ruthenica</name>
    <dbReference type="NCBI Taxonomy" id="151081"/>
    <lineage>
        <taxon>Bacteria</taxon>
        <taxon>Pseudomonadati</taxon>
        <taxon>Pseudomonadota</taxon>
        <taxon>Gammaproteobacteria</taxon>
        <taxon>Alteromonadales</taxon>
        <taxon>Pseudoalteromonadaceae</taxon>
        <taxon>Pseudoalteromonas</taxon>
    </lineage>
</organism>
<dbReference type="RefSeq" id="WP_045979426.1">
    <property type="nucleotide sequence ID" value="NZ_JXXY01000007.1"/>
</dbReference>
<dbReference type="InterPro" id="IPR016053">
    <property type="entry name" value="Haem_Oase-like"/>
</dbReference>
<reference evidence="1 2" key="1">
    <citation type="journal article" date="2015" name="BMC Genomics">
        <title>Genome mining reveals unlocked bioactive potential of marine Gram-negative bacteria.</title>
        <authorList>
            <person name="Machado H."/>
            <person name="Sonnenschein E.C."/>
            <person name="Melchiorsen J."/>
            <person name="Gram L."/>
        </authorList>
    </citation>
    <scope>NUCLEOTIDE SEQUENCE [LARGE SCALE GENOMIC DNA]</scope>
    <source>
        <strain evidence="1 2">S3137</strain>
    </source>
</reference>
<evidence type="ECO:0000313" key="2">
    <source>
        <dbReference type="Proteomes" id="UP000033664"/>
    </source>
</evidence>
<name>A0A0F4PV08_9GAMM</name>
<dbReference type="eggNOG" id="COG3230">
    <property type="taxonomic scope" value="Bacteria"/>
</dbReference>
<dbReference type="OrthoDB" id="9149607at2"/>
<evidence type="ECO:0000313" key="1">
    <source>
        <dbReference type="EMBL" id="KJY99310.1"/>
    </source>
</evidence>
<dbReference type="SUPFAM" id="SSF48613">
    <property type="entry name" value="Heme oxygenase-like"/>
    <property type="match status" value="1"/>
</dbReference>
<proteinExistence type="predicted"/>
<dbReference type="Pfam" id="PF01126">
    <property type="entry name" value="Heme_oxygenase"/>
    <property type="match status" value="1"/>
</dbReference>
<dbReference type="GO" id="GO:0006788">
    <property type="term" value="P:heme oxidation"/>
    <property type="evidence" value="ECO:0007669"/>
    <property type="project" value="InterPro"/>
</dbReference>
<accession>A0A0F4PV08</accession>
<dbReference type="AlphaFoldDB" id="A0A0F4PV08"/>
<dbReference type="Proteomes" id="UP000033664">
    <property type="component" value="Unassembled WGS sequence"/>
</dbReference>
<dbReference type="GO" id="GO:0004392">
    <property type="term" value="F:heme oxygenase (decyclizing) activity"/>
    <property type="evidence" value="ECO:0007669"/>
    <property type="project" value="InterPro"/>
</dbReference>
<comment type="caution">
    <text evidence="1">The sequence shown here is derived from an EMBL/GenBank/DDBJ whole genome shotgun (WGS) entry which is preliminary data.</text>
</comment>
<sequence length="197" mass="22375">MTHSGTLLSRSERLKQSTHDLHEKIDTTIMAKHPFESTENYLRFLSLQFYFLRDVEVLYTHPALLECIDDLPMRSRIRLLEQDFFDLGYPLPSGRLEPVLSDTTELAHALGWLYVVEGSKVGAAMLGQQVQKKLSLNGEYGARFLAGPGAGRGSAWRHLVHLIDNIELDAYQEEAIVFGARQAFTRFQLYQAQVYSG</sequence>
<keyword evidence="2" id="KW-1185">Reference proteome</keyword>
<dbReference type="EMBL" id="JXXZ01000008">
    <property type="protein sequence ID" value="KJY99310.1"/>
    <property type="molecule type" value="Genomic_DNA"/>
</dbReference>
<dbReference type="InterPro" id="IPR016084">
    <property type="entry name" value="Haem_Oase-like_multi-hlx"/>
</dbReference>
<gene>
    <name evidence="1" type="ORF">TW72_10590</name>
</gene>
<dbReference type="Gene3D" id="1.20.910.10">
    <property type="entry name" value="Heme oxygenase-like"/>
    <property type="match status" value="1"/>
</dbReference>
<protein>
    <submittedName>
        <fullName evidence="1">Heme oxygenase</fullName>
    </submittedName>
</protein>
<dbReference type="PATRIC" id="fig|151081.8.peg.1958"/>
<dbReference type="GeneID" id="58228939"/>
<dbReference type="CDD" id="cd19166">
    <property type="entry name" value="HemeO-bac"/>
    <property type="match status" value="1"/>
</dbReference>